<reference evidence="1 2" key="1">
    <citation type="journal article" date="2016" name="Biochim. Biophys. Acta">
        <title>Characterization of red-shifted phycobilisomes isolated from the chlorophyll f-containing cyanobacterium Halomicronema hongdechloris.</title>
        <authorList>
            <person name="Li Y."/>
            <person name="Lin Y."/>
            <person name="Garvey C.J."/>
            <person name="Birch D."/>
            <person name="Corkery R.W."/>
            <person name="Loughlin P.C."/>
            <person name="Scheer H."/>
            <person name="Willows R.D."/>
            <person name="Chen M."/>
        </authorList>
    </citation>
    <scope>NUCLEOTIDE SEQUENCE [LARGE SCALE GENOMIC DNA]</scope>
    <source>
        <strain evidence="1 2">C2206</strain>
    </source>
</reference>
<dbReference type="OrthoDB" id="532567at2"/>
<dbReference type="STRING" id="1641165.XM38_05670"/>
<gene>
    <name evidence="1" type="ORF">XM38_035530</name>
</gene>
<evidence type="ECO:0000313" key="2">
    <source>
        <dbReference type="Proteomes" id="UP000191901"/>
    </source>
</evidence>
<evidence type="ECO:0000313" key="1">
    <source>
        <dbReference type="EMBL" id="ASC72595.1"/>
    </source>
</evidence>
<dbReference type="EMBL" id="CP021983">
    <property type="protein sequence ID" value="ASC72595.1"/>
    <property type="molecule type" value="Genomic_DNA"/>
</dbReference>
<dbReference type="RefSeq" id="WP_080806600.1">
    <property type="nucleotide sequence ID" value="NZ_CP021983.2"/>
</dbReference>
<accession>A0A1Z3HQN1</accession>
<proteinExistence type="predicted"/>
<protein>
    <submittedName>
        <fullName evidence="1">Uncharacterized protein</fullName>
    </submittedName>
</protein>
<organism evidence="1 2">
    <name type="scientific">Halomicronema hongdechloris C2206</name>
    <dbReference type="NCBI Taxonomy" id="1641165"/>
    <lineage>
        <taxon>Bacteria</taxon>
        <taxon>Bacillati</taxon>
        <taxon>Cyanobacteriota</taxon>
        <taxon>Cyanophyceae</taxon>
        <taxon>Nodosilineales</taxon>
        <taxon>Nodosilineaceae</taxon>
        <taxon>Halomicronema</taxon>
    </lineage>
</organism>
<dbReference type="KEGG" id="hhg:XM38_035530"/>
<name>A0A1Z3HQN1_9CYAN</name>
<dbReference type="Proteomes" id="UP000191901">
    <property type="component" value="Chromosome"/>
</dbReference>
<sequence length="81" mass="9380">MKKEFENEMEDELRSEYDFSQMQGGIRGKYVERYRTGTNLVLLDPDVAQAFPNDAAVNEALRLLMQVAQRQQPNTAVQRTE</sequence>
<keyword evidence="2" id="KW-1185">Reference proteome</keyword>
<dbReference type="AlphaFoldDB" id="A0A1Z3HQN1"/>